<dbReference type="PROSITE" id="PS01124">
    <property type="entry name" value="HTH_ARAC_FAMILY_2"/>
    <property type="match status" value="1"/>
</dbReference>
<name>A0ABS1CKX6_9GAMM</name>
<dbReference type="InterPro" id="IPR009057">
    <property type="entry name" value="Homeodomain-like_sf"/>
</dbReference>
<dbReference type="SMART" id="SM00342">
    <property type="entry name" value="HTH_ARAC"/>
    <property type="match status" value="1"/>
</dbReference>
<dbReference type="InterPro" id="IPR018062">
    <property type="entry name" value="HTH_AraC-typ_CS"/>
</dbReference>
<proteinExistence type="predicted"/>
<gene>
    <name evidence="5" type="ORF">CKO31_17915</name>
</gene>
<organism evidence="5 6">
    <name type="scientific">Thiohalocapsa halophila</name>
    <dbReference type="NCBI Taxonomy" id="69359"/>
    <lineage>
        <taxon>Bacteria</taxon>
        <taxon>Pseudomonadati</taxon>
        <taxon>Pseudomonadota</taxon>
        <taxon>Gammaproteobacteria</taxon>
        <taxon>Chromatiales</taxon>
        <taxon>Chromatiaceae</taxon>
        <taxon>Thiohalocapsa</taxon>
    </lineage>
</organism>
<dbReference type="PROSITE" id="PS00041">
    <property type="entry name" value="HTH_ARAC_FAMILY_1"/>
    <property type="match status" value="1"/>
</dbReference>
<accession>A0ABS1CKX6</accession>
<dbReference type="PANTHER" id="PTHR46796">
    <property type="entry name" value="HTH-TYPE TRANSCRIPTIONAL ACTIVATOR RHAS-RELATED"/>
    <property type="match status" value="1"/>
</dbReference>
<evidence type="ECO:0000259" key="4">
    <source>
        <dbReference type="PROSITE" id="PS01124"/>
    </source>
</evidence>
<feature type="domain" description="HTH araC/xylS-type" evidence="4">
    <location>
        <begin position="213"/>
        <end position="312"/>
    </location>
</feature>
<evidence type="ECO:0000256" key="1">
    <source>
        <dbReference type="ARBA" id="ARBA00023015"/>
    </source>
</evidence>
<dbReference type="Proteomes" id="UP000748752">
    <property type="component" value="Unassembled WGS sequence"/>
</dbReference>
<sequence length="317" mass="34409">MNTSPAGAMGEPVIERLALTFFDAEQLATAIREASIEHHQLEAGDFRGELRGLLAGPISLNSGRYSRMLRARGWLPEGAVVLGAILDAERDGCINGYRFGARDLVCYPAGAELDYLLPAGTHWTALQLPGTVLGELGLSASLFDRPRVFPASFPGSARIVNRIARLAGARSGTRVADWHAELGALAAELMLVVHNDQGRGGRPSYAERMGLLRTFERLVRERIDEDLRIPALCAGIGVAQRTLEQTFRDQLGISPRRYLTILRLHAARDALLRGADVDIASIAARCGMHHPGRFATEYRALFGEPPSATGRANGQRP</sequence>
<dbReference type="EMBL" id="NRRV01000052">
    <property type="protein sequence ID" value="MBK1632584.1"/>
    <property type="molecule type" value="Genomic_DNA"/>
</dbReference>
<keyword evidence="3" id="KW-0804">Transcription</keyword>
<dbReference type="InterPro" id="IPR018060">
    <property type="entry name" value="HTH_AraC"/>
</dbReference>
<keyword evidence="6" id="KW-1185">Reference proteome</keyword>
<dbReference type="PANTHER" id="PTHR46796:SF6">
    <property type="entry name" value="ARAC SUBFAMILY"/>
    <property type="match status" value="1"/>
</dbReference>
<protein>
    <recommendedName>
        <fullName evidence="4">HTH araC/xylS-type domain-containing protein</fullName>
    </recommendedName>
</protein>
<dbReference type="SUPFAM" id="SSF46689">
    <property type="entry name" value="Homeodomain-like"/>
    <property type="match status" value="1"/>
</dbReference>
<dbReference type="RefSeq" id="WP_200240274.1">
    <property type="nucleotide sequence ID" value="NZ_NRRV01000052.1"/>
</dbReference>
<evidence type="ECO:0000256" key="2">
    <source>
        <dbReference type="ARBA" id="ARBA00023125"/>
    </source>
</evidence>
<comment type="caution">
    <text evidence="5">The sequence shown here is derived from an EMBL/GenBank/DDBJ whole genome shotgun (WGS) entry which is preliminary data.</text>
</comment>
<dbReference type="InterPro" id="IPR050204">
    <property type="entry name" value="AraC_XylS_family_regulators"/>
</dbReference>
<keyword evidence="1" id="KW-0805">Transcription regulation</keyword>
<evidence type="ECO:0000313" key="6">
    <source>
        <dbReference type="Proteomes" id="UP000748752"/>
    </source>
</evidence>
<evidence type="ECO:0000256" key="3">
    <source>
        <dbReference type="ARBA" id="ARBA00023163"/>
    </source>
</evidence>
<dbReference type="Gene3D" id="1.10.10.60">
    <property type="entry name" value="Homeodomain-like"/>
    <property type="match status" value="1"/>
</dbReference>
<keyword evidence="2" id="KW-0238">DNA-binding</keyword>
<evidence type="ECO:0000313" key="5">
    <source>
        <dbReference type="EMBL" id="MBK1632584.1"/>
    </source>
</evidence>
<reference evidence="5 6" key="1">
    <citation type="journal article" date="2020" name="Microorganisms">
        <title>Osmotic Adaptation and Compatible Solute Biosynthesis of Phototrophic Bacteria as Revealed from Genome Analyses.</title>
        <authorList>
            <person name="Imhoff J.F."/>
            <person name="Rahn T."/>
            <person name="Kunzel S."/>
            <person name="Keller A."/>
            <person name="Neulinger S.C."/>
        </authorList>
    </citation>
    <scope>NUCLEOTIDE SEQUENCE [LARGE SCALE GENOMIC DNA]</scope>
    <source>
        <strain evidence="5 6">DSM 6210</strain>
    </source>
</reference>
<dbReference type="Pfam" id="PF12833">
    <property type="entry name" value="HTH_18"/>
    <property type="match status" value="1"/>
</dbReference>